<sequence length="195" mass="20474">MRISQLSLLSGVTALASVAFSGAQAGETGTDLQMQAKDMLERCQAISESCMESTKDAAGILVFPEVLKADLIVGGAGGNGVLMVDGQPVGYYDIGKASIGLQAGIDEKAMVYVFRDEESLASLTDGEEWEVGINAGVTLITANADAVAETGEPLLYAFDADGLVAEFNINTFRIWEDPENAGMAMDDDEMMDVSG</sequence>
<proteinExistence type="predicted"/>
<accession>E0TCL0</accession>
<reference evidence="4" key="1">
    <citation type="submission" date="2010-08" db="EMBL/GenBank/DDBJ databases">
        <title>Genome sequence of Parvularcula bermudensis HTCC2503.</title>
        <authorList>
            <person name="Kang D.-M."/>
            <person name="Oh H.-M."/>
            <person name="Cho J.-C."/>
        </authorList>
    </citation>
    <scope>NUCLEOTIDE SEQUENCE [LARGE SCALE GENOMIC DNA]</scope>
    <source>
        <strain evidence="4">ATCC BAA-594 / HTCC2503 / KCTC 12087</strain>
    </source>
</reference>
<dbReference type="HOGENOM" id="CLU_1395164_0_0_5"/>
<evidence type="ECO:0000259" key="2">
    <source>
        <dbReference type="Pfam" id="PF04366"/>
    </source>
</evidence>
<keyword evidence="4" id="KW-1185">Reference proteome</keyword>
<dbReference type="KEGG" id="pbr:PB2503_02612"/>
<dbReference type="AlphaFoldDB" id="E0TCL0"/>
<dbReference type="Proteomes" id="UP000001302">
    <property type="component" value="Chromosome"/>
</dbReference>
<evidence type="ECO:0000313" key="4">
    <source>
        <dbReference type="Proteomes" id="UP000001302"/>
    </source>
</evidence>
<organism evidence="3 4">
    <name type="scientific">Parvularcula bermudensis (strain ATCC BAA-594 / HTCC2503 / KCTC 12087)</name>
    <dbReference type="NCBI Taxonomy" id="314260"/>
    <lineage>
        <taxon>Bacteria</taxon>
        <taxon>Pseudomonadati</taxon>
        <taxon>Pseudomonadota</taxon>
        <taxon>Alphaproteobacteria</taxon>
        <taxon>Parvularculales</taxon>
        <taxon>Parvularculaceae</taxon>
        <taxon>Parvularcula</taxon>
    </lineage>
</organism>
<keyword evidence="3" id="KW-0449">Lipoprotein</keyword>
<feature type="signal peptide" evidence="1">
    <location>
        <begin position="1"/>
        <end position="25"/>
    </location>
</feature>
<evidence type="ECO:0000256" key="1">
    <source>
        <dbReference type="SAM" id="SignalP"/>
    </source>
</evidence>
<protein>
    <submittedName>
        <fullName evidence="3">Putative lipoprotein</fullName>
    </submittedName>
</protein>
<dbReference type="STRING" id="314260.PB2503_02612"/>
<dbReference type="Pfam" id="PF04366">
    <property type="entry name" value="Ysc84"/>
    <property type="match status" value="1"/>
</dbReference>
<dbReference type="OrthoDB" id="7847492at2"/>
<dbReference type="RefSeq" id="WP_013299573.1">
    <property type="nucleotide sequence ID" value="NC_014414.1"/>
</dbReference>
<dbReference type="CDD" id="cd11524">
    <property type="entry name" value="SYLF"/>
    <property type="match status" value="1"/>
</dbReference>
<dbReference type="EMBL" id="CP002156">
    <property type="protein sequence ID" value="ADM08599.1"/>
    <property type="molecule type" value="Genomic_DNA"/>
</dbReference>
<gene>
    <name evidence="3" type="ordered locus">PB2503_02612</name>
</gene>
<keyword evidence="1" id="KW-0732">Signal</keyword>
<feature type="domain" description="Ysc84 actin-binding" evidence="2">
    <location>
        <begin position="96"/>
        <end position="178"/>
    </location>
</feature>
<name>E0TCL0_PARBH</name>
<dbReference type="eggNOG" id="COG2930">
    <property type="taxonomic scope" value="Bacteria"/>
</dbReference>
<evidence type="ECO:0000313" key="3">
    <source>
        <dbReference type="EMBL" id="ADM08599.1"/>
    </source>
</evidence>
<reference evidence="3 4" key="2">
    <citation type="journal article" date="2011" name="J. Bacteriol.">
        <title>Complete genome sequence of strain HTCC2503T of Parvularcula bermudensis, the type species of the order "Parvularculales" in the class Alphaproteobacteria.</title>
        <authorList>
            <person name="Oh H.M."/>
            <person name="Kang I."/>
            <person name="Vergin K.L."/>
            <person name="Kang D."/>
            <person name="Rhee K.H."/>
            <person name="Giovannoni S.J."/>
            <person name="Cho J.C."/>
        </authorList>
    </citation>
    <scope>NUCLEOTIDE SEQUENCE [LARGE SCALE GENOMIC DNA]</scope>
    <source>
        <strain evidence="4">ATCC BAA-594 / HTCC2503 / KCTC 12087</strain>
    </source>
</reference>
<feature type="chain" id="PRO_5003140526" evidence="1">
    <location>
        <begin position="26"/>
        <end position="195"/>
    </location>
</feature>
<dbReference type="InterPro" id="IPR007461">
    <property type="entry name" value="Ysc84_actin-binding"/>
</dbReference>